<keyword evidence="2" id="KW-1133">Transmembrane helix</keyword>
<name>A0AAJ2HH43_9MICO</name>
<feature type="transmembrane region" description="Helical" evidence="2">
    <location>
        <begin position="12"/>
        <end position="30"/>
    </location>
</feature>
<feature type="transmembrane region" description="Helical" evidence="2">
    <location>
        <begin position="67"/>
        <end position="87"/>
    </location>
</feature>
<feature type="compositionally biased region" description="Basic and acidic residues" evidence="1">
    <location>
        <begin position="182"/>
        <end position="199"/>
    </location>
</feature>
<feature type="transmembrane region" description="Helical" evidence="2">
    <location>
        <begin position="36"/>
        <end position="55"/>
    </location>
</feature>
<feature type="transmembrane region" description="Helical" evidence="2">
    <location>
        <begin position="125"/>
        <end position="143"/>
    </location>
</feature>
<evidence type="ECO:0000256" key="1">
    <source>
        <dbReference type="SAM" id="MobiDB-lite"/>
    </source>
</evidence>
<keyword evidence="2" id="KW-0812">Transmembrane</keyword>
<dbReference type="EMBL" id="JAHWXH010000001">
    <property type="protein sequence ID" value="MDS0245572.1"/>
    <property type="molecule type" value="Genomic_DNA"/>
</dbReference>
<evidence type="ECO:0000256" key="2">
    <source>
        <dbReference type="SAM" id="Phobius"/>
    </source>
</evidence>
<keyword evidence="2" id="KW-0472">Membrane</keyword>
<comment type="caution">
    <text evidence="3">The sequence shown here is derived from an EMBL/GenBank/DDBJ whole genome shotgun (WGS) entry which is preliminary data.</text>
</comment>
<evidence type="ECO:0000313" key="3">
    <source>
        <dbReference type="EMBL" id="MDS0245572.1"/>
    </source>
</evidence>
<feature type="region of interest" description="Disordered" evidence="1">
    <location>
        <begin position="180"/>
        <end position="241"/>
    </location>
</feature>
<reference evidence="3 4" key="1">
    <citation type="submission" date="2021-06" db="EMBL/GenBank/DDBJ databases">
        <title>Genome-based taxonomic framework of Microbacterium strains isolated from marine environment, the description of four new species and reclassification of four preexisting species.</title>
        <authorList>
            <person name="Lee S.D."/>
            <person name="Kim S.-M."/>
            <person name="Byeon Y.-S."/>
            <person name="Yang H.L."/>
            <person name="Kim I.S."/>
        </authorList>
    </citation>
    <scope>NUCLEOTIDE SEQUENCE [LARGE SCALE GENOMIC DNA]</scope>
    <source>
        <strain evidence="3 4">KACC 20514</strain>
    </source>
</reference>
<gene>
    <name evidence="3" type="ORF">KZC50_08105</name>
</gene>
<sequence length="241" mass="24926">MRPSRASRVSRGLLAAGVATFVALLSHVAAGGAMPGWLGIILPLVLAAAASTLLVGRRLSVWRLSLAVMLSQALFHVLFVLGAAPVAGAGADAALHASGHDHGGMTATLSAAEPAVTGAMLHGDAIMWALHALAAVVTIAALHRGERACAILRQTATDVARWARRLVLVALVFVPVAPTPPDRGHPGGVRRDRRGDRRGAVSTRPRGCGGYVARRDSIPSMRTSGSRRRSPTMTFAEAGVA</sequence>
<proteinExistence type="predicted"/>
<dbReference type="Proteomes" id="UP001183582">
    <property type="component" value="Unassembled WGS sequence"/>
</dbReference>
<dbReference type="GeneID" id="301458187"/>
<evidence type="ECO:0000313" key="4">
    <source>
        <dbReference type="Proteomes" id="UP001183582"/>
    </source>
</evidence>
<dbReference type="AlphaFoldDB" id="A0AAJ2HH43"/>
<organism evidence="3 4">
    <name type="scientific">Microbacterium aurantiacum</name>
    <dbReference type="NCBI Taxonomy" id="162393"/>
    <lineage>
        <taxon>Bacteria</taxon>
        <taxon>Bacillati</taxon>
        <taxon>Actinomycetota</taxon>
        <taxon>Actinomycetes</taxon>
        <taxon>Micrococcales</taxon>
        <taxon>Microbacteriaceae</taxon>
        <taxon>Microbacterium</taxon>
    </lineage>
</organism>
<dbReference type="RefSeq" id="WP_310891306.1">
    <property type="nucleotide sequence ID" value="NZ_BAAAGR010000001.1"/>
</dbReference>
<protein>
    <submittedName>
        <fullName evidence="3">Uncharacterized protein</fullName>
    </submittedName>
</protein>
<accession>A0AAJ2HH43</accession>